<reference evidence="1 2" key="1">
    <citation type="submission" date="2015-10" db="EMBL/GenBank/DDBJ databases">
        <title>Metagenome-Assembled Genomes uncover a global brackish microbiome.</title>
        <authorList>
            <person name="Hugerth L.W."/>
            <person name="Larsson J."/>
            <person name="Alneberg J."/>
            <person name="Lindh M.V."/>
            <person name="Legrand C."/>
            <person name="Pinhassi J."/>
            <person name="Andersson A.F."/>
        </authorList>
    </citation>
    <scope>NUCLEOTIDE SEQUENCE [LARGE SCALE GENOMIC DNA]</scope>
    <source>
        <strain evidence="1">BACL18 MAG-120507-bin52</strain>
    </source>
</reference>
<dbReference type="EMBL" id="LIBO01000367">
    <property type="protein sequence ID" value="KRO59727.1"/>
    <property type="molecule type" value="Genomic_DNA"/>
</dbReference>
<sequence length="113" mass="11883">MKDSGRDMDEDPMMFADDDAVGFPVGGAFGAGIVEADFGHAVNDRQAVGLFFVGVPGFDDAGVDGAEVGLAKADEVGVVLPKDLHDAAAIIAVLREGKDFEAVEHESSMEDWR</sequence>
<accession>A0A0R2RAY3</accession>
<evidence type="ECO:0000313" key="1">
    <source>
        <dbReference type="EMBL" id="KRO59727.1"/>
    </source>
</evidence>
<dbReference type="Proteomes" id="UP000051269">
    <property type="component" value="Unassembled WGS sequence"/>
</dbReference>
<dbReference type="AlphaFoldDB" id="A0A0R2RAY3"/>
<name>A0A0R2RAY3_9BACT</name>
<organism evidence="1 2">
    <name type="scientific">Verrucomicrobia subdivision 6 bacterium BACL9 MAG-120507-bin52</name>
    <dbReference type="NCBI Taxonomy" id="1655590"/>
    <lineage>
        <taxon>Bacteria</taxon>
        <taxon>Pseudomonadati</taxon>
        <taxon>Verrucomicrobiota</taxon>
        <taxon>Verrucomicrobiia</taxon>
        <taxon>Verrucomicrobiales</taxon>
        <taxon>Verrucomicrobia subdivision 6</taxon>
    </lineage>
</organism>
<comment type="caution">
    <text evidence="1">The sequence shown here is derived from an EMBL/GenBank/DDBJ whole genome shotgun (WGS) entry which is preliminary data.</text>
</comment>
<proteinExistence type="predicted"/>
<protein>
    <submittedName>
        <fullName evidence="1">Uncharacterized protein</fullName>
    </submittedName>
</protein>
<gene>
    <name evidence="1" type="ORF">ABR82_02805</name>
</gene>
<evidence type="ECO:0000313" key="2">
    <source>
        <dbReference type="Proteomes" id="UP000051269"/>
    </source>
</evidence>